<dbReference type="InterPro" id="IPR051758">
    <property type="entry name" value="ERF/AP2-like"/>
</dbReference>
<dbReference type="GO" id="GO:0009873">
    <property type="term" value="P:ethylene-activated signaling pathway"/>
    <property type="evidence" value="ECO:0007669"/>
    <property type="project" value="UniProtKB-KW"/>
</dbReference>
<dbReference type="EMBL" id="GQ165861">
    <property type="protein sequence ID" value="ADG57847.1"/>
    <property type="molecule type" value="mRNA"/>
</dbReference>
<feature type="region of interest" description="Disordered" evidence="9">
    <location>
        <begin position="14"/>
        <end position="54"/>
    </location>
</feature>
<evidence type="ECO:0000256" key="4">
    <source>
        <dbReference type="ARBA" id="ARBA00023125"/>
    </source>
</evidence>
<protein>
    <submittedName>
        <fullName evidence="11">Transcription factor</fullName>
    </submittedName>
</protein>
<evidence type="ECO:0000256" key="2">
    <source>
        <dbReference type="ARBA" id="ARBA00022745"/>
    </source>
</evidence>
<dbReference type="Pfam" id="PF00847">
    <property type="entry name" value="AP2"/>
    <property type="match status" value="1"/>
</dbReference>
<feature type="region of interest" description="Disordered" evidence="9">
    <location>
        <begin position="151"/>
        <end position="188"/>
    </location>
</feature>
<reference evidence="11" key="2">
    <citation type="journal article" date="2010" name="Genomics">
        <title>Analysis of floral transcription factors from Lycoris longituba.</title>
        <authorList>
            <person name="He Q.L."/>
            <person name="Cui S.J."/>
            <person name="Gu J.L."/>
            <person name="Zhang H."/>
            <person name="Wang M.X."/>
            <person name="Zhou Y."/>
            <person name="Zhang L."/>
            <person name="Huang M.R."/>
        </authorList>
    </citation>
    <scope>NUCLEOTIDE SEQUENCE</scope>
</reference>
<dbReference type="PROSITE" id="PS51032">
    <property type="entry name" value="AP2_ERF"/>
    <property type="match status" value="1"/>
</dbReference>
<organism evidence="11">
    <name type="scientific">Lycoris longituba</name>
    <dbReference type="NCBI Taxonomy" id="272140"/>
    <lineage>
        <taxon>Eukaryota</taxon>
        <taxon>Viridiplantae</taxon>
        <taxon>Streptophyta</taxon>
        <taxon>Embryophyta</taxon>
        <taxon>Tracheophyta</taxon>
        <taxon>Spermatophyta</taxon>
        <taxon>Magnoliopsida</taxon>
        <taxon>Liliopsida</taxon>
        <taxon>Asparagales</taxon>
        <taxon>Amaryllidaceae</taxon>
        <taxon>Amaryllidoideae</taxon>
        <taxon>Lycoris</taxon>
    </lineage>
</organism>
<keyword evidence="4" id="KW-0238">DNA-binding</keyword>
<dbReference type="FunFam" id="3.30.730.10:FF:000001">
    <property type="entry name" value="Ethylene-responsive transcription factor 2"/>
    <property type="match status" value="1"/>
</dbReference>
<feature type="non-terminal residue" evidence="11">
    <location>
        <position position="188"/>
    </location>
</feature>
<evidence type="ECO:0000256" key="3">
    <source>
        <dbReference type="ARBA" id="ARBA00023015"/>
    </source>
</evidence>
<name>D6MK00_9ASPA</name>
<keyword evidence="2" id="KW-0936">Ethylene signaling pathway</keyword>
<feature type="compositionally biased region" description="Low complexity" evidence="9">
    <location>
        <begin position="170"/>
        <end position="182"/>
    </location>
</feature>
<dbReference type="GO" id="GO:0000976">
    <property type="term" value="F:transcription cis-regulatory region binding"/>
    <property type="evidence" value="ECO:0007669"/>
    <property type="project" value="UniProtKB-ARBA"/>
</dbReference>
<evidence type="ECO:0000256" key="1">
    <source>
        <dbReference type="ARBA" id="ARBA00004123"/>
    </source>
</evidence>
<dbReference type="InterPro" id="IPR016177">
    <property type="entry name" value="DNA-bd_dom_sf"/>
</dbReference>
<keyword evidence="3" id="KW-0805">Transcription regulation</keyword>
<dbReference type="CDD" id="cd00018">
    <property type="entry name" value="AP2"/>
    <property type="match status" value="1"/>
</dbReference>
<dbReference type="PRINTS" id="PR00367">
    <property type="entry name" value="ETHRSPELEMNT"/>
</dbReference>
<dbReference type="InterPro" id="IPR001471">
    <property type="entry name" value="AP2/ERF_dom"/>
</dbReference>
<evidence type="ECO:0000256" key="7">
    <source>
        <dbReference type="ARBA" id="ARBA00023242"/>
    </source>
</evidence>
<feature type="compositionally biased region" description="Basic and acidic residues" evidence="9">
    <location>
        <begin position="151"/>
        <end position="169"/>
    </location>
</feature>
<evidence type="ECO:0000256" key="5">
    <source>
        <dbReference type="ARBA" id="ARBA00023159"/>
    </source>
</evidence>
<dbReference type="GO" id="GO:0005634">
    <property type="term" value="C:nucleus"/>
    <property type="evidence" value="ECO:0007669"/>
    <property type="project" value="UniProtKB-SubCell"/>
</dbReference>
<proteinExistence type="evidence at transcript level"/>
<dbReference type="SUPFAM" id="SSF54171">
    <property type="entry name" value="DNA-binding domain"/>
    <property type="match status" value="1"/>
</dbReference>
<dbReference type="Gene3D" id="3.30.730.10">
    <property type="entry name" value="AP2/ERF domain"/>
    <property type="match status" value="1"/>
</dbReference>
<evidence type="ECO:0000256" key="6">
    <source>
        <dbReference type="ARBA" id="ARBA00023163"/>
    </source>
</evidence>
<feature type="domain" description="AP2/ERF" evidence="10">
    <location>
        <begin position="58"/>
        <end position="115"/>
    </location>
</feature>
<keyword evidence="6" id="KW-0804">Transcription</keyword>
<keyword evidence="5" id="KW-0010">Activator</keyword>
<dbReference type="InterPro" id="IPR036955">
    <property type="entry name" value="AP2/ERF_dom_sf"/>
</dbReference>
<dbReference type="GO" id="GO:0003700">
    <property type="term" value="F:DNA-binding transcription factor activity"/>
    <property type="evidence" value="ECO:0007669"/>
    <property type="project" value="InterPro"/>
</dbReference>
<comment type="subcellular location">
    <subcellularLocation>
        <location evidence="1">Nucleus</location>
    </subcellularLocation>
</comment>
<evidence type="ECO:0000313" key="11">
    <source>
        <dbReference type="EMBL" id="ADG57847.1"/>
    </source>
</evidence>
<evidence type="ECO:0000256" key="8">
    <source>
        <dbReference type="ARBA" id="ARBA00024343"/>
    </source>
</evidence>
<evidence type="ECO:0000259" key="10">
    <source>
        <dbReference type="PROSITE" id="PS51032"/>
    </source>
</evidence>
<dbReference type="AlphaFoldDB" id="D6MK00"/>
<evidence type="ECO:0000256" key="9">
    <source>
        <dbReference type="SAM" id="MobiDB-lite"/>
    </source>
</evidence>
<comment type="similarity">
    <text evidence="8">Belongs to the AP2/ERF transcription factor family. ERF subfamily.</text>
</comment>
<feature type="non-terminal residue" evidence="11">
    <location>
        <position position="1"/>
    </location>
</feature>
<keyword evidence="7" id="KW-0539">Nucleus</keyword>
<sequence>ARGQAQFQYQQLQQQSQLFSSSSSSSSNDYYQSNQRRLLGPKSQPMKPNLPLSKPMKLYRGVRQRHWGKWVAEIRLPRNRTRLWLGTFDTAEEAALAYDKAAFKLRGDSARLNFPDLRRNGSHFGPPLHSSVEAKLSAICDNIDIHVPKQGKEKNVEEHEMKEDNKSEVSSENEVELNSSCETKLLDF</sequence>
<feature type="compositionally biased region" description="Low complexity" evidence="9">
    <location>
        <begin position="14"/>
        <end position="35"/>
    </location>
</feature>
<reference evidence="11" key="1">
    <citation type="submission" date="2009-05" db="EMBL/GenBank/DDBJ databases">
        <authorList>
            <person name="Huang M."/>
            <person name="He Q."/>
            <person name="Zhang L."/>
            <person name="Cui S."/>
            <person name="Wang M."/>
            <person name="Zhou Y."/>
        </authorList>
    </citation>
    <scope>NUCLEOTIDE SEQUENCE</scope>
</reference>
<accession>D6MK00</accession>
<dbReference type="PANTHER" id="PTHR31657:SF73">
    <property type="entry name" value="OS02G0752800 PROTEIN"/>
    <property type="match status" value="1"/>
</dbReference>
<dbReference type="SMART" id="SM00380">
    <property type="entry name" value="AP2"/>
    <property type="match status" value="1"/>
</dbReference>
<dbReference type="PANTHER" id="PTHR31657">
    <property type="entry name" value="ETHYLENE-RESPONSIVE TRANSCRIPTION FACTOR ERF061"/>
    <property type="match status" value="1"/>
</dbReference>